<dbReference type="RefSeq" id="WP_052593505.1">
    <property type="nucleotide sequence ID" value="NZ_CP011112.1"/>
</dbReference>
<dbReference type="OrthoDB" id="9804442at2"/>
<keyword evidence="3 4" id="KW-0378">Hydrolase</keyword>
<dbReference type="Proteomes" id="UP000066480">
    <property type="component" value="Chromosome"/>
</dbReference>
<evidence type="ECO:0000313" key="6">
    <source>
        <dbReference type="EMBL" id="AKU17227.1"/>
    </source>
</evidence>
<organism evidence="6 7">
    <name type="scientific">Luteipulveratus mongoliensis</name>
    <dbReference type="NCBI Taxonomy" id="571913"/>
    <lineage>
        <taxon>Bacteria</taxon>
        <taxon>Bacillati</taxon>
        <taxon>Actinomycetota</taxon>
        <taxon>Actinomycetes</taxon>
        <taxon>Micrococcales</taxon>
        <taxon>Dermacoccaceae</taxon>
        <taxon>Luteipulveratus</taxon>
    </lineage>
</organism>
<comment type="similarity">
    <text evidence="2 4">Belongs to the Nudix hydrolase family.</text>
</comment>
<keyword evidence="7" id="KW-1185">Reference proteome</keyword>
<evidence type="ECO:0000256" key="1">
    <source>
        <dbReference type="ARBA" id="ARBA00001946"/>
    </source>
</evidence>
<dbReference type="PANTHER" id="PTHR43046">
    <property type="entry name" value="GDP-MANNOSE MANNOSYL HYDROLASE"/>
    <property type="match status" value="1"/>
</dbReference>
<dbReference type="SUPFAM" id="SSF55811">
    <property type="entry name" value="Nudix"/>
    <property type="match status" value="1"/>
</dbReference>
<dbReference type="InterPro" id="IPR020476">
    <property type="entry name" value="Nudix_hydrolase"/>
</dbReference>
<proteinExistence type="inferred from homology"/>
<evidence type="ECO:0000256" key="2">
    <source>
        <dbReference type="ARBA" id="ARBA00005582"/>
    </source>
</evidence>
<dbReference type="InterPro" id="IPR000086">
    <property type="entry name" value="NUDIX_hydrolase_dom"/>
</dbReference>
<dbReference type="InterPro" id="IPR015797">
    <property type="entry name" value="NUDIX_hydrolase-like_dom_sf"/>
</dbReference>
<dbReference type="PANTHER" id="PTHR43046:SF14">
    <property type="entry name" value="MUTT_NUDIX FAMILY PROTEIN"/>
    <property type="match status" value="1"/>
</dbReference>
<accession>A0A0K1JKJ1</accession>
<dbReference type="PROSITE" id="PS00893">
    <property type="entry name" value="NUDIX_BOX"/>
    <property type="match status" value="1"/>
</dbReference>
<evidence type="ECO:0000259" key="5">
    <source>
        <dbReference type="PROSITE" id="PS51462"/>
    </source>
</evidence>
<dbReference type="AlphaFoldDB" id="A0A0K1JKJ1"/>
<dbReference type="PRINTS" id="PR00502">
    <property type="entry name" value="NUDIXFAMILY"/>
</dbReference>
<reference evidence="6 7" key="1">
    <citation type="submission" date="2015-03" db="EMBL/GenBank/DDBJ databases">
        <title>Luteipulveratus halotolerans sp. nov., a novel actinobacterium (Dermacoccaceae) from Sarawak, Malaysia.</title>
        <authorList>
            <person name="Juboi H."/>
            <person name="Basik A."/>
            <person name="Shamsul S.S."/>
            <person name="Arnold P."/>
            <person name="Schmitt E.K."/>
            <person name="Sanglier J.-J."/>
            <person name="Yeo T."/>
        </authorList>
    </citation>
    <scope>NUCLEOTIDE SEQUENCE [LARGE SCALE GENOMIC DNA]</scope>
    <source>
        <strain evidence="6 7">MN07-A0370</strain>
    </source>
</reference>
<dbReference type="KEGG" id="lmoi:VV02_17485"/>
<evidence type="ECO:0000256" key="4">
    <source>
        <dbReference type="RuleBase" id="RU003476"/>
    </source>
</evidence>
<feature type="domain" description="Nudix hydrolase" evidence="5">
    <location>
        <begin position="7"/>
        <end position="145"/>
    </location>
</feature>
<sequence>MDYREYDTRLAAYAVIVDEQDRILLALWNGGPSPEWTMPGGAVELDESVEEAAVRELREETGYDVVLGAVLGVHTEVVPAAERIRSEDRRRALKGVRVVFEARVVAGQLTAETDGSTDEPRWIPLDEVASLPRVELVDASVQMWRDRGRVVQPLASDQR</sequence>
<comment type="cofactor">
    <cofactor evidence="1">
        <name>Mg(2+)</name>
        <dbReference type="ChEBI" id="CHEBI:18420"/>
    </cofactor>
</comment>
<dbReference type="GO" id="GO:0016787">
    <property type="term" value="F:hydrolase activity"/>
    <property type="evidence" value="ECO:0007669"/>
    <property type="project" value="UniProtKB-KW"/>
</dbReference>
<evidence type="ECO:0000256" key="3">
    <source>
        <dbReference type="ARBA" id="ARBA00022801"/>
    </source>
</evidence>
<evidence type="ECO:0000313" key="7">
    <source>
        <dbReference type="Proteomes" id="UP000066480"/>
    </source>
</evidence>
<gene>
    <name evidence="6" type="ORF">VV02_17485</name>
</gene>
<dbReference type="InterPro" id="IPR020084">
    <property type="entry name" value="NUDIX_hydrolase_CS"/>
</dbReference>
<name>A0A0K1JKJ1_9MICO</name>
<dbReference type="Pfam" id="PF00293">
    <property type="entry name" value="NUDIX"/>
    <property type="match status" value="1"/>
</dbReference>
<dbReference type="PROSITE" id="PS51462">
    <property type="entry name" value="NUDIX"/>
    <property type="match status" value="1"/>
</dbReference>
<dbReference type="EMBL" id="CP011112">
    <property type="protein sequence ID" value="AKU17227.1"/>
    <property type="molecule type" value="Genomic_DNA"/>
</dbReference>
<dbReference type="STRING" id="571913.VV02_17485"/>
<protein>
    <recommendedName>
        <fullName evidence="5">Nudix hydrolase domain-containing protein</fullName>
    </recommendedName>
</protein>
<dbReference type="CDD" id="cd02883">
    <property type="entry name" value="NUDIX_Hydrolase"/>
    <property type="match status" value="1"/>
</dbReference>
<dbReference type="Gene3D" id="3.90.79.10">
    <property type="entry name" value="Nucleoside Triphosphate Pyrophosphohydrolase"/>
    <property type="match status" value="1"/>
</dbReference>